<sequence>MNVPNHATHGQDANIVALGFTGADRYNLVRIFRDGGPSNTADAVLLDEYTRRDAESLAAYNKFKIHQSKQLIVAALIGIALLLSAPFGIHMIMDLIQI</sequence>
<keyword evidence="1" id="KW-0812">Transmembrane</keyword>
<keyword evidence="1" id="KW-1133">Transmembrane helix</keyword>
<evidence type="ECO:0000256" key="1">
    <source>
        <dbReference type="SAM" id="Phobius"/>
    </source>
</evidence>
<keyword evidence="1" id="KW-0472">Membrane</keyword>
<organism evidence="2 3">
    <name type="scientific">Rhodococcus baikonurensis</name>
    <dbReference type="NCBI Taxonomy" id="172041"/>
    <lineage>
        <taxon>Bacteria</taxon>
        <taxon>Bacillati</taxon>
        <taxon>Actinomycetota</taxon>
        <taxon>Actinomycetes</taxon>
        <taxon>Mycobacteriales</taxon>
        <taxon>Nocardiaceae</taxon>
        <taxon>Rhodococcus</taxon>
        <taxon>Rhodococcus erythropolis group</taxon>
    </lineage>
</organism>
<comment type="caution">
    <text evidence="2">The sequence shown here is derived from an EMBL/GenBank/DDBJ whole genome shotgun (WGS) entry which is preliminary data.</text>
</comment>
<protein>
    <submittedName>
        <fullName evidence="2">Uncharacterized protein</fullName>
    </submittedName>
</protein>
<gene>
    <name evidence="2" type="ORF">ACFFQ6_29535</name>
</gene>
<proteinExistence type="predicted"/>
<evidence type="ECO:0000313" key="3">
    <source>
        <dbReference type="Proteomes" id="UP001589587"/>
    </source>
</evidence>
<dbReference type="EMBL" id="JBHMAS010000080">
    <property type="protein sequence ID" value="MFB9783846.1"/>
    <property type="molecule type" value="Genomic_DNA"/>
</dbReference>
<reference evidence="2 3" key="1">
    <citation type="submission" date="2024-09" db="EMBL/GenBank/DDBJ databases">
        <authorList>
            <person name="Sun Q."/>
            <person name="Mori K."/>
        </authorList>
    </citation>
    <scope>NUCLEOTIDE SEQUENCE [LARGE SCALE GENOMIC DNA]</scope>
    <source>
        <strain evidence="2 3">JCM 11411</strain>
    </source>
</reference>
<dbReference type="RefSeq" id="WP_058228451.1">
    <property type="nucleotide sequence ID" value="NZ_JBHMAS010000080.1"/>
</dbReference>
<dbReference type="Proteomes" id="UP001589587">
    <property type="component" value="Unassembled WGS sequence"/>
</dbReference>
<name>A0ABV5XN54_9NOCA</name>
<accession>A0ABV5XN54</accession>
<keyword evidence="3" id="KW-1185">Reference proteome</keyword>
<evidence type="ECO:0000313" key="2">
    <source>
        <dbReference type="EMBL" id="MFB9783846.1"/>
    </source>
</evidence>
<feature type="transmembrane region" description="Helical" evidence="1">
    <location>
        <begin position="71"/>
        <end position="93"/>
    </location>
</feature>